<keyword evidence="1" id="KW-0812">Transmembrane</keyword>
<dbReference type="PATRIC" id="fig|1218565.3.peg.711"/>
<evidence type="ECO:0000313" key="2">
    <source>
        <dbReference type="EMBL" id="EMJ97056.1"/>
    </source>
</evidence>
<feature type="transmembrane region" description="Helical" evidence="1">
    <location>
        <begin position="37"/>
        <end position="54"/>
    </location>
</feature>
<keyword evidence="1" id="KW-1133">Transmembrane helix</keyword>
<accession>M6D2Z0</accession>
<comment type="caution">
    <text evidence="2">The sequence shown here is derived from an EMBL/GenBank/DDBJ whole genome shotgun (WGS) entry which is preliminary data.</text>
</comment>
<protein>
    <submittedName>
        <fullName evidence="2">Uncharacterized protein</fullName>
    </submittedName>
</protein>
<reference evidence="2 3" key="1">
    <citation type="submission" date="2013-01" db="EMBL/GenBank/DDBJ databases">
        <authorList>
            <person name="Harkins D.M."/>
            <person name="Durkin A.S."/>
            <person name="Brinkac L.M."/>
            <person name="Haft D.H."/>
            <person name="Selengut J.D."/>
            <person name="Sanka R."/>
            <person name="DePew J."/>
            <person name="Purushe J."/>
            <person name="Galloway R.L."/>
            <person name="Vinetz J.M."/>
            <person name="Sutton G.G."/>
            <person name="Nierman W.C."/>
            <person name="Fouts D.E."/>
        </authorList>
    </citation>
    <scope>NUCLEOTIDE SEQUENCE [LARGE SCALE GENOMIC DNA]</scope>
    <source>
        <strain evidence="2 3">79601</strain>
    </source>
</reference>
<gene>
    <name evidence="2" type="ORF">LEP1GSC194_4009</name>
</gene>
<keyword evidence="1" id="KW-0472">Membrane</keyword>
<evidence type="ECO:0000256" key="1">
    <source>
        <dbReference type="SAM" id="Phobius"/>
    </source>
</evidence>
<dbReference type="EMBL" id="ANIK01000012">
    <property type="protein sequence ID" value="EMJ97056.1"/>
    <property type="molecule type" value="Genomic_DNA"/>
</dbReference>
<proteinExistence type="predicted"/>
<evidence type="ECO:0000313" key="3">
    <source>
        <dbReference type="Proteomes" id="UP000011988"/>
    </source>
</evidence>
<sequence>MFGKFLVHRFFPSYESVLILLFFLRRLDQTKIGTKKSMYRLFFIFFIHPIFKIFKVRTSLF</sequence>
<feature type="transmembrane region" description="Helical" evidence="1">
    <location>
        <begin position="6"/>
        <end position="25"/>
    </location>
</feature>
<organism evidence="2 3">
    <name type="scientific">Leptospira alstonii serovar Sichuan str. 79601</name>
    <dbReference type="NCBI Taxonomy" id="1218565"/>
    <lineage>
        <taxon>Bacteria</taxon>
        <taxon>Pseudomonadati</taxon>
        <taxon>Spirochaetota</taxon>
        <taxon>Spirochaetia</taxon>
        <taxon>Leptospirales</taxon>
        <taxon>Leptospiraceae</taxon>
        <taxon>Leptospira</taxon>
    </lineage>
</organism>
<dbReference type="AlphaFoldDB" id="M6D2Z0"/>
<dbReference type="Proteomes" id="UP000011988">
    <property type="component" value="Unassembled WGS sequence"/>
</dbReference>
<name>M6D2Z0_9LEPT</name>